<feature type="region of interest" description="Disordered" evidence="9">
    <location>
        <begin position="330"/>
        <end position="383"/>
    </location>
</feature>
<evidence type="ECO:0000256" key="1">
    <source>
        <dbReference type="ARBA" id="ARBA00004123"/>
    </source>
</evidence>
<keyword evidence="5" id="KW-0698">rRNA processing</keyword>
<keyword evidence="8" id="KW-0539">Nucleus</keyword>
<dbReference type="GeneID" id="20676781"/>
<dbReference type="Gene3D" id="2.40.10.230">
    <property type="entry name" value="Probable tRNA pseudouridine synthase domain"/>
    <property type="match status" value="1"/>
</dbReference>
<dbReference type="KEGG" id="hir:HETIRDRAFT_456864"/>
<protein>
    <recommendedName>
        <fullName evidence="3">H/ACA ribonucleoprotein complex non-core subunit NAF1</fullName>
    </recommendedName>
</protein>
<reference evidence="10 11" key="1">
    <citation type="journal article" date="2012" name="New Phytol.">
        <title>Insight into trade-off between wood decay and parasitism from the genome of a fungal forest pathogen.</title>
        <authorList>
            <person name="Olson A."/>
            <person name="Aerts A."/>
            <person name="Asiegbu F."/>
            <person name="Belbahri L."/>
            <person name="Bouzid O."/>
            <person name="Broberg A."/>
            <person name="Canback B."/>
            <person name="Coutinho P.M."/>
            <person name="Cullen D."/>
            <person name="Dalman K."/>
            <person name="Deflorio G."/>
            <person name="van Diepen L.T."/>
            <person name="Dunand C."/>
            <person name="Duplessis S."/>
            <person name="Durling M."/>
            <person name="Gonthier P."/>
            <person name="Grimwood J."/>
            <person name="Fossdal C.G."/>
            <person name="Hansson D."/>
            <person name="Henrissat B."/>
            <person name="Hietala A."/>
            <person name="Himmelstrand K."/>
            <person name="Hoffmeister D."/>
            <person name="Hogberg N."/>
            <person name="James T.Y."/>
            <person name="Karlsson M."/>
            <person name="Kohler A."/>
            <person name="Kues U."/>
            <person name="Lee Y.H."/>
            <person name="Lin Y.C."/>
            <person name="Lind M."/>
            <person name="Lindquist E."/>
            <person name="Lombard V."/>
            <person name="Lucas S."/>
            <person name="Lunden K."/>
            <person name="Morin E."/>
            <person name="Murat C."/>
            <person name="Park J."/>
            <person name="Raffaello T."/>
            <person name="Rouze P."/>
            <person name="Salamov A."/>
            <person name="Schmutz J."/>
            <person name="Solheim H."/>
            <person name="Stahlberg J."/>
            <person name="Velez H."/>
            <person name="de Vries R.P."/>
            <person name="Wiebenga A."/>
            <person name="Woodward S."/>
            <person name="Yakovlev I."/>
            <person name="Garbelotto M."/>
            <person name="Martin F."/>
            <person name="Grigoriev I.V."/>
            <person name="Stenlid J."/>
        </authorList>
    </citation>
    <scope>NUCLEOTIDE SEQUENCE [LARGE SCALE GENOMIC DNA]</scope>
    <source>
        <strain evidence="10 11">TC 32-1</strain>
    </source>
</reference>
<proteinExistence type="inferred from homology"/>
<dbReference type="InterPro" id="IPR038664">
    <property type="entry name" value="Gar1/Naf1_Cbf5-bd_sf"/>
</dbReference>
<feature type="compositionally biased region" description="Acidic residues" evidence="9">
    <location>
        <begin position="51"/>
        <end position="68"/>
    </location>
</feature>
<keyword evidence="7" id="KW-0694">RNA-binding</keyword>
<evidence type="ECO:0000256" key="5">
    <source>
        <dbReference type="ARBA" id="ARBA00022552"/>
    </source>
</evidence>
<dbReference type="GO" id="GO:0005634">
    <property type="term" value="C:nucleus"/>
    <property type="evidence" value="ECO:0007669"/>
    <property type="project" value="UniProtKB-SubCell"/>
</dbReference>
<keyword evidence="4" id="KW-0690">Ribosome biogenesis</keyword>
<feature type="compositionally biased region" description="Low complexity" evidence="9">
    <location>
        <begin position="74"/>
        <end position="92"/>
    </location>
</feature>
<dbReference type="OrthoDB" id="21550at2759"/>
<dbReference type="PANTHER" id="PTHR31633:SF1">
    <property type="entry name" value="H_ACA RIBONUCLEOPROTEIN COMPLEX NON-CORE SUBUNIT NAF1"/>
    <property type="match status" value="1"/>
</dbReference>
<dbReference type="GO" id="GO:0006364">
    <property type="term" value="P:rRNA processing"/>
    <property type="evidence" value="ECO:0007669"/>
    <property type="project" value="UniProtKB-KW"/>
</dbReference>
<evidence type="ECO:0000256" key="3">
    <source>
        <dbReference type="ARBA" id="ARBA00021438"/>
    </source>
</evidence>
<evidence type="ECO:0000256" key="2">
    <source>
        <dbReference type="ARBA" id="ARBA00009801"/>
    </source>
</evidence>
<feature type="compositionally biased region" description="Polar residues" evidence="9">
    <location>
        <begin position="513"/>
        <end position="527"/>
    </location>
</feature>
<keyword evidence="6" id="KW-0597">Phosphoprotein</keyword>
<accession>W4KMV9</accession>
<evidence type="ECO:0000256" key="8">
    <source>
        <dbReference type="ARBA" id="ARBA00023242"/>
    </source>
</evidence>
<dbReference type="InParanoid" id="W4KMV9"/>
<evidence type="ECO:0000256" key="4">
    <source>
        <dbReference type="ARBA" id="ARBA00022517"/>
    </source>
</evidence>
<feature type="region of interest" description="Disordered" evidence="9">
    <location>
        <begin position="500"/>
        <end position="537"/>
    </location>
</feature>
<dbReference type="GO" id="GO:0000493">
    <property type="term" value="P:box H/ACA snoRNP assembly"/>
    <property type="evidence" value="ECO:0007669"/>
    <property type="project" value="InterPro"/>
</dbReference>
<dbReference type="eggNOG" id="KOG2236">
    <property type="taxonomic scope" value="Eukaryota"/>
</dbReference>
<evidence type="ECO:0000256" key="6">
    <source>
        <dbReference type="ARBA" id="ARBA00022553"/>
    </source>
</evidence>
<dbReference type="Pfam" id="PF04410">
    <property type="entry name" value="Gar1"/>
    <property type="match status" value="1"/>
</dbReference>
<dbReference type="InterPro" id="IPR007504">
    <property type="entry name" value="H/ACA_rnp_Gar1/Naf1"/>
</dbReference>
<feature type="compositionally biased region" description="Polar residues" evidence="9">
    <location>
        <begin position="286"/>
        <end position="304"/>
    </location>
</feature>
<dbReference type="RefSeq" id="XP_009541088.1">
    <property type="nucleotide sequence ID" value="XM_009542793.1"/>
</dbReference>
<evidence type="ECO:0000256" key="9">
    <source>
        <dbReference type="SAM" id="MobiDB-lite"/>
    </source>
</evidence>
<evidence type="ECO:0000313" key="10">
    <source>
        <dbReference type="EMBL" id="ETW87152.1"/>
    </source>
</evidence>
<evidence type="ECO:0000313" key="11">
    <source>
        <dbReference type="Proteomes" id="UP000030671"/>
    </source>
</evidence>
<keyword evidence="11" id="KW-1185">Reference proteome</keyword>
<sequence length="537" mass="58577">MADSSFKVPSLLPQDLLIIQDLVGHVPEPPVEAQLKSPDNDHSIASSGEETNSEDEVEADILLDDEDISPLPTDSASESSDSDSSSEGGADAPRPPDKVKNIEDDEDDEESGPAVIALPRTKNEVAEEDIVIPKITEVGPDEHLEKVGEVMSILDRMAIVKGVASETPGRGSERALDSETLLVFENRQVMGYISETFGPTYQPMYQVKFNDKFPLDAEKVKISREVFHVPQRSNFVFVNELKHWRGSDASNLHDEEPAEFELEFSDDEQEAAHKARLKQRRFGSREPSTMSSRHSTPTPSQSRDTAADTLYGLNPYDAYGAYDMDYAAGPSRPPPIPYDDDPYSDPYTMDTPNERPSSSDHLIADGGPGSSDLSGRAPQFNERGRVADVTADEAPSEMEAQIPLAPQSFLPTPGTVPPATGQFTNGIGTSVPGDFSAPPVGTGNPWSYDPQFNQFNSYGYAQHQFVQPHINPRFASSFGLNVPFIQQQYSQYAQYGAGGDGSYDYGEGASDGNWSGNWNPQTGSDSQGPYGHDQKEV</sequence>
<feature type="region of interest" description="Disordered" evidence="9">
    <location>
        <begin position="29"/>
        <end position="119"/>
    </location>
</feature>
<dbReference type="InterPro" id="IPR009000">
    <property type="entry name" value="Transl_B-barrel_sf"/>
</dbReference>
<dbReference type="EMBL" id="KI925454">
    <property type="protein sequence ID" value="ETW87152.1"/>
    <property type="molecule type" value="Genomic_DNA"/>
</dbReference>
<evidence type="ECO:0000256" key="7">
    <source>
        <dbReference type="ARBA" id="ARBA00022884"/>
    </source>
</evidence>
<dbReference type="HOGENOM" id="CLU_022331_0_0_1"/>
<organism evidence="10 11">
    <name type="scientific">Heterobasidion irregulare (strain TC 32-1)</name>
    <dbReference type="NCBI Taxonomy" id="747525"/>
    <lineage>
        <taxon>Eukaryota</taxon>
        <taxon>Fungi</taxon>
        <taxon>Dikarya</taxon>
        <taxon>Basidiomycota</taxon>
        <taxon>Agaricomycotina</taxon>
        <taxon>Agaricomycetes</taxon>
        <taxon>Russulales</taxon>
        <taxon>Bondarzewiaceae</taxon>
        <taxon>Heterobasidion</taxon>
        <taxon>Heterobasidion annosum species complex</taxon>
    </lineage>
</organism>
<dbReference type="GO" id="GO:0003723">
    <property type="term" value="F:RNA binding"/>
    <property type="evidence" value="ECO:0007669"/>
    <property type="project" value="UniProtKB-KW"/>
</dbReference>
<feature type="region of interest" description="Disordered" evidence="9">
    <location>
        <begin position="262"/>
        <end position="307"/>
    </location>
</feature>
<dbReference type="GO" id="GO:0001522">
    <property type="term" value="P:pseudouridine synthesis"/>
    <property type="evidence" value="ECO:0007669"/>
    <property type="project" value="InterPro"/>
</dbReference>
<dbReference type="STRING" id="747525.W4KMV9"/>
<name>W4KMV9_HETIT</name>
<dbReference type="InterPro" id="IPR040309">
    <property type="entry name" value="Naf1"/>
</dbReference>
<feature type="compositionally biased region" description="Low complexity" evidence="9">
    <location>
        <begin position="502"/>
        <end position="512"/>
    </location>
</feature>
<dbReference type="AlphaFoldDB" id="W4KMV9"/>
<dbReference type="Proteomes" id="UP000030671">
    <property type="component" value="Unassembled WGS sequence"/>
</dbReference>
<dbReference type="GO" id="GO:0005732">
    <property type="term" value="C:sno(s)RNA-containing ribonucleoprotein complex"/>
    <property type="evidence" value="ECO:0007669"/>
    <property type="project" value="InterPro"/>
</dbReference>
<gene>
    <name evidence="10" type="ORF">HETIRDRAFT_456864</name>
</gene>
<dbReference type="SUPFAM" id="SSF50447">
    <property type="entry name" value="Translation proteins"/>
    <property type="match status" value="1"/>
</dbReference>
<comment type="subcellular location">
    <subcellularLocation>
        <location evidence="1">Nucleus</location>
    </subcellularLocation>
</comment>
<comment type="similarity">
    <text evidence="2">Belongs to the NAF1 family.</text>
</comment>
<dbReference type="PANTHER" id="PTHR31633">
    <property type="entry name" value="H/ACA RIBONUCLEOPROTEIN COMPLEX NON-CORE SUBUNIT NAF1"/>
    <property type="match status" value="1"/>
</dbReference>